<evidence type="ECO:0000259" key="1">
    <source>
        <dbReference type="PROSITE" id="PS51352"/>
    </source>
</evidence>
<evidence type="ECO:0000313" key="2">
    <source>
        <dbReference type="EMBL" id="CAE0233743.1"/>
    </source>
</evidence>
<dbReference type="Pfam" id="PF00085">
    <property type="entry name" value="Thioredoxin"/>
    <property type="match status" value="1"/>
</dbReference>
<dbReference type="SUPFAM" id="SSF52833">
    <property type="entry name" value="Thioredoxin-like"/>
    <property type="match status" value="1"/>
</dbReference>
<sequence length="110" mass="12467">MESTEDWDAYLESEEPVIIQAGASWCGPCGMLKPMLVEVSKEFQGKVKYVYMDIDKFPAMADILEIQFIPKTFMIFKGELVDQFGGVPQESAKIKEFFQRASDLADGKEE</sequence>
<organism evidence="2">
    <name type="scientific">Strombidium rassoulzadegani</name>
    <dbReference type="NCBI Taxonomy" id="1082188"/>
    <lineage>
        <taxon>Eukaryota</taxon>
        <taxon>Sar</taxon>
        <taxon>Alveolata</taxon>
        <taxon>Ciliophora</taxon>
        <taxon>Intramacronucleata</taxon>
        <taxon>Spirotrichea</taxon>
        <taxon>Oligotrichia</taxon>
        <taxon>Strombidiidae</taxon>
        <taxon>Strombidium</taxon>
    </lineage>
</organism>
<dbReference type="Gene3D" id="3.40.30.10">
    <property type="entry name" value="Glutaredoxin"/>
    <property type="match status" value="1"/>
</dbReference>
<proteinExistence type="predicted"/>
<gene>
    <name evidence="2" type="ORF">SRAS04492_LOCUS5544</name>
</gene>
<reference evidence="2" key="1">
    <citation type="submission" date="2021-01" db="EMBL/GenBank/DDBJ databases">
        <authorList>
            <person name="Corre E."/>
            <person name="Pelletier E."/>
            <person name="Niang G."/>
            <person name="Scheremetjew M."/>
            <person name="Finn R."/>
            <person name="Kale V."/>
            <person name="Holt S."/>
            <person name="Cochrane G."/>
            <person name="Meng A."/>
            <person name="Brown T."/>
            <person name="Cohen L."/>
        </authorList>
    </citation>
    <scope>NUCLEOTIDE SEQUENCE</scope>
    <source>
        <strain evidence="2">Ras09</strain>
    </source>
</reference>
<dbReference type="InterPro" id="IPR013766">
    <property type="entry name" value="Thioredoxin_domain"/>
</dbReference>
<dbReference type="CDD" id="cd02947">
    <property type="entry name" value="TRX_family"/>
    <property type="match status" value="1"/>
</dbReference>
<protein>
    <recommendedName>
        <fullName evidence="1">Thioredoxin domain-containing protein</fullName>
    </recommendedName>
</protein>
<dbReference type="InterPro" id="IPR036249">
    <property type="entry name" value="Thioredoxin-like_sf"/>
</dbReference>
<dbReference type="PROSITE" id="PS51352">
    <property type="entry name" value="THIOREDOXIN_2"/>
    <property type="match status" value="1"/>
</dbReference>
<feature type="domain" description="Thioredoxin" evidence="1">
    <location>
        <begin position="1"/>
        <end position="107"/>
    </location>
</feature>
<dbReference type="EMBL" id="HBIA01010828">
    <property type="protein sequence ID" value="CAE0233743.1"/>
    <property type="molecule type" value="Transcribed_RNA"/>
</dbReference>
<dbReference type="AlphaFoldDB" id="A0A7S3FVW0"/>
<accession>A0A7S3FVW0</accession>
<dbReference type="PANTHER" id="PTHR45663:SF11">
    <property type="entry name" value="GEO12009P1"/>
    <property type="match status" value="1"/>
</dbReference>
<dbReference type="GO" id="GO:0015035">
    <property type="term" value="F:protein-disulfide reductase activity"/>
    <property type="evidence" value="ECO:0007669"/>
    <property type="project" value="TreeGrafter"/>
</dbReference>
<name>A0A7S3FVW0_9SPIT</name>
<dbReference type="GO" id="GO:0005737">
    <property type="term" value="C:cytoplasm"/>
    <property type="evidence" value="ECO:0007669"/>
    <property type="project" value="TreeGrafter"/>
</dbReference>
<dbReference type="PANTHER" id="PTHR45663">
    <property type="entry name" value="GEO12009P1"/>
    <property type="match status" value="1"/>
</dbReference>